<dbReference type="InParanoid" id="I7M882"/>
<keyword evidence="1" id="KW-0812">Transmembrane</keyword>
<reference evidence="2" key="1">
    <citation type="journal article" date="2006" name="PLoS Biol.">
        <title>Macronuclear genome sequence of the ciliate Tetrahymena thermophila, a model eukaryote.</title>
        <authorList>
            <person name="Eisen J.A."/>
            <person name="Coyne R.S."/>
            <person name="Wu M."/>
            <person name="Wu D."/>
            <person name="Thiagarajan M."/>
            <person name="Wortman J.R."/>
            <person name="Badger J.H."/>
            <person name="Ren Q."/>
            <person name="Amedeo P."/>
            <person name="Jones K.M."/>
            <person name="Tallon L.J."/>
            <person name="Delcher A.L."/>
            <person name="Salzberg S.L."/>
            <person name="Silva J.C."/>
            <person name="Haas B.J."/>
            <person name="Majoros W.H."/>
            <person name="Farzad M."/>
            <person name="Carlton J.M."/>
            <person name="Smith R.K. Jr."/>
            <person name="Garg J."/>
            <person name="Pearlman R.E."/>
            <person name="Karrer K.M."/>
            <person name="Sun L."/>
            <person name="Manning G."/>
            <person name="Elde N.C."/>
            <person name="Turkewitz A.P."/>
            <person name="Asai D.J."/>
            <person name="Wilkes D.E."/>
            <person name="Wang Y."/>
            <person name="Cai H."/>
            <person name="Collins K."/>
            <person name="Stewart B.A."/>
            <person name="Lee S.R."/>
            <person name="Wilamowska K."/>
            <person name="Weinberg Z."/>
            <person name="Ruzzo W.L."/>
            <person name="Wloga D."/>
            <person name="Gaertig J."/>
            <person name="Frankel J."/>
            <person name="Tsao C.-C."/>
            <person name="Gorovsky M.A."/>
            <person name="Keeling P.J."/>
            <person name="Waller R.F."/>
            <person name="Patron N.J."/>
            <person name="Cherry J.M."/>
            <person name="Stover N.A."/>
            <person name="Krieger C.J."/>
            <person name="del Toro C."/>
            <person name="Ryder H.F."/>
            <person name="Williamson S.C."/>
            <person name="Barbeau R.A."/>
            <person name="Hamilton E.P."/>
            <person name="Orias E."/>
        </authorList>
    </citation>
    <scope>NUCLEOTIDE SEQUENCE [LARGE SCALE GENOMIC DNA]</scope>
    <source>
        <strain evidence="2">SB210</strain>
    </source>
</reference>
<sequence>MKVKQILAVVGIPLLLVLVLGVAIYASHESSETVLFKKSHNFRDNNVKINMFSPKNTKCIEKCKSTEVGGVKGYNCGQKYQVCCVGEDNCKKGSWFDTCKQKVTGFFCEDEDDKKI</sequence>
<dbReference type="Proteomes" id="UP000009168">
    <property type="component" value="Unassembled WGS sequence"/>
</dbReference>
<name>I7M882_TETTS</name>
<dbReference type="EMBL" id="GG662666">
    <property type="protein sequence ID" value="EAR97351.1"/>
    <property type="molecule type" value="Genomic_DNA"/>
</dbReference>
<dbReference type="HOGENOM" id="CLU_2255584_0_0_1"/>
<dbReference type="AlphaFoldDB" id="I7M882"/>
<accession>I7M882</accession>
<evidence type="ECO:0000313" key="2">
    <source>
        <dbReference type="Proteomes" id="UP000009168"/>
    </source>
</evidence>
<keyword evidence="1" id="KW-0472">Membrane</keyword>
<gene>
    <name evidence="1" type="ORF">TTHERM_00338320</name>
</gene>
<dbReference type="GeneID" id="7840866"/>
<dbReference type="KEGG" id="tet:TTHERM_00338320"/>
<protein>
    <submittedName>
        <fullName evidence="1">Transmembrane protein, putative</fullName>
    </submittedName>
</protein>
<evidence type="ECO:0000313" key="1">
    <source>
        <dbReference type="EMBL" id="EAR97351.1"/>
    </source>
</evidence>
<keyword evidence="2" id="KW-1185">Reference proteome</keyword>
<organism evidence="1 2">
    <name type="scientific">Tetrahymena thermophila (strain SB210)</name>
    <dbReference type="NCBI Taxonomy" id="312017"/>
    <lineage>
        <taxon>Eukaryota</taxon>
        <taxon>Sar</taxon>
        <taxon>Alveolata</taxon>
        <taxon>Ciliophora</taxon>
        <taxon>Intramacronucleata</taxon>
        <taxon>Oligohymenophorea</taxon>
        <taxon>Hymenostomatida</taxon>
        <taxon>Tetrahymenina</taxon>
        <taxon>Tetrahymenidae</taxon>
        <taxon>Tetrahymena</taxon>
    </lineage>
</organism>
<proteinExistence type="predicted"/>
<dbReference type="RefSeq" id="XP_001017596.1">
    <property type="nucleotide sequence ID" value="XM_001017596.3"/>
</dbReference>